<proteinExistence type="predicted"/>
<sequence length="114" mass="12826">MDKYNEMLDRYSLDTLIFGLGGSEEALVKPESAQEPHAAAETAAQYPQPPFLDLSFIPSEAPFEIAPDAEPPDWMAMEPPCPEDVFEDQVDWGLENDEHEHHLCSDEPHDPFAK</sequence>
<dbReference type="EMBL" id="QMIE01000023">
    <property type="protein sequence ID" value="TVM14534.1"/>
    <property type="molecule type" value="Genomic_DNA"/>
</dbReference>
<name>A0A7M3MAQ5_9BACT</name>
<dbReference type="AlphaFoldDB" id="A0A7M3MAQ5"/>
<comment type="caution">
    <text evidence="2">The sequence shown here is derived from an EMBL/GenBank/DDBJ whole genome shotgun (WGS) entry which is preliminary data.</text>
</comment>
<gene>
    <name evidence="2" type="ORF">DPQ33_17280</name>
</gene>
<evidence type="ECO:0000313" key="3">
    <source>
        <dbReference type="Proteomes" id="UP000448292"/>
    </source>
</evidence>
<accession>A0A7M3MAQ5</accession>
<dbReference type="RefSeq" id="WP_144304477.1">
    <property type="nucleotide sequence ID" value="NZ_QMIE01000023.1"/>
</dbReference>
<evidence type="ECO:0000313" key="2">
    <source>
        <dbReference type="EMBL" id="TVM14534.1"/>
    </source>
</evidence>
<dbReference type="Proteomes" id="UP000448292">
    <property type="component" value="Unassembled WGS sequence"/>
</dbReference>
<feature type="region of interest" description="Disordered" evidence="1">
    <location>
        <begin position="66"/>
        <end position="85"/>
    </location>
</feature>
<reference evidence="2 3" key="1">
    <citation type="submission" date="2018-06" db="EMBL/GenBank/DDBJ databases">
        <title>Complete genome of Desulfovibrio indonesiensis P37SLT.</title>
        <authorList>
            <person name="Crispim J.S."/>
            <person name="Vidigal P.M.P."/>
            <person name="Silva L.C.F."/>
            <person name="Laguardia C.N."/>
            <person name="Araujo L.C."/>
            <person name="Dias R.S."/>
            <person name="Sousa M.P."/>
            <person name="Paula S.O."/>
            <person name="Silva C."/>
        </authorList>
    </citation>
    <scope>NUCLEOTIDE SEQUENCE [LARGE SCALE GENOMIC DNA]</scope>
    <source>
        <strain evidence="2 3">P37SLT</strain>
    </source>
</reference>
<keyword evidence="3" id="KW-1185">Reference proteome</keyword>
<protein>
    <submittedName>
        <fullName evidence="2">Uncharacterized protein</fullName>
    </submittedName>
</protein>
<organism evidence="2 3">
    <name type="scientific">Oceanidesulfovibrio indonesiensis</name>
    <dbReference type="NCBI Taxonomy" id="54767"/>
    <lineage>
        <taxon>Bacteria</taxon>
        <taxon>Pseudomonadati</taxon>
        <taxon>Thermodesulfobacteriota</taxon>
        <taxon>Desulfovibrionia</taxon>
        <taxon>Desulfovibrionales</taxon>
        <taxon>Desulfovibrionaceae</taxon>
        <taxon>Oceanidesulfovibrio</taxon>
    </lineage>
</organism>
<feature type="compositionally biased region" description="Basic and acidic residues" evidence="1">
    <location>
        <begin position="96"/>
        <end position="114"/>
    </location>
</feature>
<feature type="region of interest" description="Disordered" evidence="1">
    <location>
        <begin position="93"/>
        <end position="114"/>
    </location>
</feature>
<evidence type="ECO:0000256" key="1">
    <source>
        <dbReference type="SAM" id="MobiDB-lite"/>
    </source>
</evidence>